<proteinExistence type="predicted"/>
<dbReference type="Pfam" id="PF14137">
    <property type="entry name" value="DUF4304"/>
    <property type="match status" value="1"/>
</dbReference>
<dbReference type="RefSeq" id="WP_125429160.1">
    <property type="nucleotide sequence ID" value="NZ_RWIS01000005.1"/>
</dbReference>
<keyword evidence="2" id="KW-1185">Reference proteome</keyword>
<dbReference type="Proteomes" id="UP000280066">
    <property type="component" value="Unassembled WGS sequence"/>
</dbReference>
<dbReference type="InterPro" id="IPR025412">
    <property type="entry name" value="DUF4304"/>
</dbReference>
<dbReference type="AlphaFoldDB" id="A0A428JLN3"/>
<organism evidence="1 2">
    <name type="scientific">Hymenobacter metallilatus</name>
    <dbReference type="NCBI Taxonomy" id="2493666"/>
    <lineage>
        <taxon>Bacteria</taxon>
        <taxon>Pseudomonadati</taxon>
        <taxon>Bacteroidota</taxon>
        <taxon>Cytophagia</taxon>
        <taxon>Cytophagales</taxon>
        <taxon>Hymenobacteraceae</taxon>
        <taxon>Hymenobacter</taxon>
    </lineage>
</organism>
<protein>
    <submittedName>
        <fullName evidence="1">DUF4304 domain-containing protein</fullName>
    </submittedName>
</protein>
<gene>
    <name evidence="1" type="ORF">EI290_09740</name>
</gene>
<name>A0A428JLN3_9BACT</name>
<evidence type="ECO:0000313" key="1">
    <source>
        <dbReference type="EMBL" id="RSK33976.1"/>
    </source>
</evidence>
<dbReference type="EMBL" id="RWIS01000005">
    <property type="protein sequence ID" value="RSK33976.1"/>
    <property type="molecule type" value="Genomic_DNA"/>
</dbReference>
<accession>A0A428JLN3</accession>
<sequence>MKSPTQLRFGALVSEVIWPEIKGLGHQRNGSNFRYYDAAGWGRIVNVQRSAYNDRNTISFTLNVGLYLLEAERANNWGRTSGPKFLEPDCLVRKRVGNLMGSPVSWYELTDLTPVASVEEHVHQDVVRFVVPYLREIGSADDIVQRLLRERWPNDENGIRGAYACGYRAAALHWLEEELEATIYRYRKDNLLRLKTELLSGEFQKV</sequence>
<reference evidence="1 2" key="1">
    <citation type="submission" date="2018-12" db="EMBL/GenBank/DDBJ databases">
        <authorList>
            <person name="Feng G."/>
            <person name="Zhu H."/>
        </authorList>
    </citation>
    <scope>NUCLEOTIDE SEQUENCE [LARGE SCALE GENOMIC DNA]</scope>
    <source>
        <strain evidence="1 2">9PBR-2</strain>
    </source>
</reference>
<dbReference type="OrthoDB" id="1097772at2"/>
<comment type="caution">
    <text evidence="1">The sequence shown here is derived from an EMBL/GenBank/DDBJ whole genome shotgun (WGS) entry which is preliminary data.</text>
</comment>
<evidence type="ECO:0000313" key="2">
    <source>
        <dbReference type="Proteomes" id="UP000280066"/>
    </source>
</evidence>